<evidence type="ECO:0000256" key="1">
    <source>
        <dbReference type="SAM" id="Coils"/>
    </source>
</evidence>
<comment type="caution">
    <text evidence="2">The sequence shown here is derived from an EMBL/GenBank/DDBJ whole genome shotgun (WGS) entry which is preliminary data.</text>
</comment>
<accession>A0A8S3WLX5</accession>
<sequence>MKQYDFSCAGITKIGFQKLGDRKAMWKCSTCKNTSSGSPAPGRSNFCTPSDLDGIRGELRGLSEQMSSLPKLLDSVKNIQAELADLKTIKCELSVVKDSLDYVHASIDMLIARIAEVDREIQTLQKTKEDVTRLEHRLQKLEAVFNDGGSGHD</sequence>
<dbReference type="EMBL" id="CAJQZP010000547">
    <property type="protein sequence ID" value="CAG4967851.1"/>
    <property type="molecule type" value="Genomic_DNA"/>
</dbReference>
<dbReference type="OrthoDB" id="5989141at2759"/>
<dbReference type="AlphaFoldDB" id="A0A8S3WLX5"/>
<feature type="coiled-coil region" evidence="1">
    <location>
        <begin position="107"/>
        <end position="144"/>
    </location>
</feature>
<proteinExistence type="predicted"/>
<protein>
    <submittedName>
        <fullName evidence="2">(apollo) hypothetical protein</fullName>
    </submittedName>
</protein>
<reference evidence="2" key="1">
    <citation type="submission" date="2021-04" db="EMBL/GenBank/DDBJ databases">
        <authorList>
            <person name="Tunstrom K."/>
        </authorList>
    </citation>
    <scope>NUCLEOTIDE SEQUENCE</scope>
</reference>
<keyword evidence="3" id="KW-1185">Reference proteome</keyword>
<gene>
    <name evidence="2" type="ORF">PAPOLLO_LOCUS7853</name>
</gene>
<organism evidence="2 3">
    <name type="scientific">Parnassius apollo</name>
    <name type="common">Apollo butterfly</name>
    <name type="synonym">Papilio apollo</name>
    <dbReference type="NCBI Taxonomy" id="110799"/>
    <lineage>
        <taxon>Eukaryota</taxon>
        <taxon>Metazoa</taxon>
        <taxon>Ecdysozoa</taxon>
        <taxon>Arthropoda</taxon>
        <taxon>Hexapoda</taxon>
        <taxon>Insecta</taxon>
        <taxon>Pterygota</taxon>
        <taxon>Neoptera</taxon>
        <taxon>Endopterygota</taxon>
        <taxon>Lepidoptera</taxon>
        <taxon>Glossata</taxon>
        <taxon>Ditrysia</taxon>
        <taxon>Papilionoidea</taxon>
        <taxon>Papilionidae</taxon>
        <taxon>Parnassiinae</taxon>
        <taxon>Parnassini</taxon>
        <taxon>Parnassius</taxon>
        <taxon>Parnassius</taxon>
    </lineage>
</organism>
<evidence type="ECO:0000313" key="3">
    <source>
        <dbReference type="Proteomes" id="UP000691718"/>
    </source>
</evidence>
<keyword evidence="1" id="KW-0175">Coiled coil</keyword>
<dbReference type="Proteomes" id="UP000691718">
    <property type="component" value="Unassembled WGS sequence"/>
</dbReference>
<evidence type="ECO:0000313" key="2">
    <source>
        <dbReference type="EMBL" id="CAG4967851.1"/>
    </source>
</evidence>
<name>A0A8S3WLX5_PARAO</name>